<evidence type="ECO:0000256" key="1">
    <source>
        <dbReference type="SAM" id="Phobius"/>
    </source>
</evidence>
<organism evidence="2 3">
    <name type="scientific">Paenibacillus riograndensis SBR5</name>
    <dbReference type="NCBI Taxonomy" id="1073571"/>
    <lineage>
        <taxon>Bacteria</taxon>
        <taxon>Bacillati</taxon>
        <taxon>Bacillota</taxon>
        <taxon>Bacilli</taxon>
        <taxon>Bacillales</taxon>
        <taxon>Paenibacillaceae</taxon>
        <taxon>Paenibacillus</taxon>
        <taxon>Paenibacillus sonchi group</taxon>
    </lineage>
</organism>
<dbReference type="PATRIC" id="fig|1073571.4.peg.3409"/>
<dbReference type="Proteomes" id="UP000033163">
    <property type="component" value="Chromosome I"/>
</dbReference>
<reference evidence="3" key="1">
    <citation type="submission" date="2015-03" db="EMBL/GenBank/DDBJ databases">
        <authorList>
            <person name="Wibberg D."/>
        </authorList>
    </citation>
    <scope>NUCLEOTIDE SEQUENCE [LARGE SCALE GENOMIC DNA]</scope>
</reference>
<dbReference type="STRING" id="483937.AMQ84_28645"/>
<sequence>MRIILGMTWKELLRKKVMLMTLIMTAVFLLAFWFVAATVGSSGSTQVSSIANGGNLIESFSTGAVVVSMGFFFGAFVIAFLAIFSSFSSIAGEEEQGVMQALLPRPLPRWKWYLGRWLGYVTFGILYALLLFTAILLIADAHASIPRDGEALVIAYLLFASVVPLLISLSMLGSGLFSSVGNGVFMTMLYGAGWLGGMIDKLSGQLGLKEEALNTLNNLTGIMSLLMPADGLQRKMTAELFSLEDMGGMVDMNFSSFSFIDIKSVPSNSFLIYAALYMVAVFAIGLLRFQRKDL</sequence>
<feature type="transmembrane region" description="Helical" evidence="1">
    <location>
        <begin position="179"/>
        <end position="199"/>
    </location>
</feature>
<feature type="transmembrane region" description="Helical" evidence="1">
    <location>
        <begin position="65"/>
        <end position="84"/>
    </location>
</feature>
<gene>
    <name evidence="2" type="ORF">PRIO_3191</name>
</gene>
<feature type="transmembrane region" description="Helical" evidence="1">
    <location>
        <begin position="117"/>
        <end position="139"/>
    </location>
</feature>
<accession>A0A0E4HA58</accession>
<dbReference type="HOGENOM" id="CLU_081568_0_0_9"/>
<dbReference type="KEGG" id="pri:PRIO_3191"/>
<dbReference type="Pfam" id="PF12679">
    <property type="entry name" value="ABC2_membrane_2"/>
    <property type="match status" value="1"/>
</dbReference>
<proteinExistence type="predicted"/>
<dbReference type="EMBL" id="LN831776">
    <property type="protein sequence ID" value="CQR55594.1"/>
    <property type="molecule type" value="Genomic_DNA"/>
</dbReference>
<dbReference type="GO" id="GO:0140359">
    <property type="term" value="F:ABC-type transporter activity"/>
    <property type="evidence" value="ECO:0007669"/>
    <property type="project" value="InterPro"/>
</dbReference>
<name>A0A0E4HA58_9BACL</name>
<keyword evidence="1" id="KW-0812">Transmembrane</keyword>
<dbReference type="GO" id="GO:0005886">
    <property type="term" value="C:plasma membrane"/>
    <property type="evidence" value="ECO:0007669"/>
    <property type="project" value="UniProtKB-SubCell"/>
</dbReference>
<dbReference type="AlphaFoldDB" id="A0A0E4HA58"/>
<feature type="transmembrane region" description="Helical" evidence="1">
    <location>
        <begin position="151"/>
        <end position="172"/>
    </location>
</feature>
<evidence type="ECO:0008006" key="4">
    <source>
        <dbReference type="Google" id="ProtNLM"/>
    </source>
</evidence>
<evidence type="ECO:0000313" key="3">
    <source>
        <dbReference type="Proteomes" id="UP000033163"/>
    </source>
</evidence>
<keyword evidence="1" id="KW-0472">Membrane</keyword>
<feature type="transmembrane region" description="Helical" evidence="1">
    <location>
        <begin position="270"/>
        <end position="289"/>
    </location>
</feature>
<dbReference type="PANTHER" id="PTHR43471">
    <property type="entry name" value="ABC TRANSPORTER PERMEASE"/>
    <property type="match status" value="1"/>
</dbReference>
<dbReference type="RefSeq" id="WP_020432079.1">
    <property type="nucleotide sequence ID" value="NZ_AGBD01001403.1"/>
</dbReference>
<protein>
    <recommendedName>
        <fullName evidence="4">ABC transporter permease</fullName>
    </recommendedName>
</protein>
<keyword evidence="1" id="KW-1133">Transmembrane helix</keyword>
<evidence type="ECO:0000313" key="2">
    <source>
        <dbReference type="EMBL" id="CQR55594.1"/>
    </source>
</evidence>